<keyword evidence="2 8" id="KW-0812">Transmembrane</keyword>
<accession>A0A5C6QJ29</accession>
<organism evidence="11 12">
    <name type="scientific">Colwellia demingiae</name>
    <dbReference type="NCBI Taxonomy" id="89401"/>
    <lineage>
        <taxon>Bacteria</taxon>
        <taxon>Pseudomonadati</taxon>
        <taxon>Pseudomonadota</taxon>
        <taxon>Gammaproteobacteria</taxon>
        <taxon>Alteromonadales</taxon>
        <taxon>Colwelliaceae</taxon>
        <taxon>Colwellia</taxon>
    </lineage>
</organism>
<keyword evidence="5 7" id="KW-0807">Transducer</keyword>
<dbReference type="InterPro" id="IPR004090">
    <property type="entry name" value="Chemotax_Me-accpt_rcpt"/>
</dbReference>
<dbReference type="GO" id="GO:0007165">
    <property type="term" value="P:signal transduction"/>
    <property type="evidence" value="ECO:0007669"/>
    <property type="project" value="UniProtKB-KW"/>
</dbReference>
<dbReference type="Pfam" id="PF00015">
    <property type="entry name" value="MCPsignal"/>
    <property type="match status" value="1"/>
</dbReference>
<dbReference type="FunFam" id="1.10.287.950:FF:000001">
    <property type="entry name" value="Methyl-accepting chemotaxis sensory transducer"/>
    <property type="match status" value="1"/>
</dbReference>
<dbReference type="AlphaFoldDB" id="A0A5C6QJ29"/>
<dbReference type="SMART" id="SM01358">
    <property type="entry name" value="HBM"/>
    <property type="match status" value="1"/>
</dbReference>
<evidence type="ECO:0000256" key="1">
    <source>
        <dbReference type="ARBA" id="ARBA00004141"/>
    </source>
</evidence>
<evidence type="ECO:0000256" key="5">
    <source>
        <dbReference type="ARBA" id="ARBA00023224"/>
    </source>
</evidence>
<dbReference type="Pfam" id="PF00672">
    <property type="entry name" value="HAMP"/>
    <property type="match status" value="1"/>
</dbReference>
<dbReference type="EMBL" id="VOLT01000004">
    <property type="protein sequence ID" value="TWX68628.1"/>
    <property type="molecule type" value="Genomic_DNA"/>
</dbReference>
<keyword evidence="3 8" id="KW-1133">Transmembrane helix</keyword>
<comment type="subcellular location">
    <subcellularLocation>
        <location evidence="1">Membrane</location>
        <topology evidence="1">Multi-pass membrane protein</topology>
    </subcellularLocation>
</comment>
<feature type="domain" description="HAMP" evidence="10">
    <location>
        <begin position="289"/>
        <end position="342"/>
    </location>
</feature>
<evidence type="ECO:0000259" key="9">
    <source>
        <dbReference type="PROSITE" id="PS50111"/>
    </source>
</evidence>
<dbReference type="Proteomes" id="UP000321822">
    <property type="component" value="Unassembled WGS sequence"/>
</dbReference>
<sequence length="619" mass="68173">MLIKNKLIANTGILVLAMILMLVLLNYESSALQHDINIAKSIGNIKASVLELRHDEKDFSAHKKLKYSDHFNKQMKNVQQQINTLSDDFAAVNLSMPELTSMGNILVQYQTQFTNIVRLQKKIGLDAKSGLYGELRVAVHSVETLIGNDNYRLRSEMLQLRRNEKDFMLRLDDKYVDKLNKNVSKLLTTVQASDFSSSKKQKVNNLIKAYQNAFSNLVMSQKELGYNDKMGVMNEMRNVVYQVDIELKKLLTHSEAAVKEDVNFINTLAYSLFTVVLVVALVSAWLIGKSILNRISNLQSSMNSIAQSNDLTIEVDVSGGDELSEMATVFNHMLTNFRSLIVEVNHSVNTLNTATGSLAENIYNANEGVETQMQQTDLVATAVTEMVATVDEIATNTREAAHKAEVTNSNAGKGKAGVEQTINQIGQLSEKLLDSENVVKELEKESVTIASVLGVIRGIAEQTNLLALNAAIEAARAGEQGRGFAVVADEVRTLASRTQDSTQEIETIIGLLQKRTQEIVTLMAECRNQGEESAEQASSAGAMLDEITQDVALIMDMNSAIATAIQEQSTVASEVNQHVVMIRDVTEQSGDSAKQNEKMSGELSQQAQVLTTEVSRFTV</sequence>
<dbReference type="InterPro" id="IPR003660">
    <property type="entry name" value="HAMP_dom"/>
</dbReference>
<dbReference type="InterPro" id="IPR004089">
    <property type="entry name" value="MCPsignal_dom"/>
</dbReference>
<protein>
    <submittedName>
        <fullName evidence="11">Methyl-accepting chemotaxis protein</fullName>
    </submittedName>
</protein>
<comment type="caution">
    <text evidence="11">The sequence shown here is derived from an EMBL/GenBank/DDBJ whole genome shotgun (WGS) entry which is preliminary data.</text>
</comment>
<dbReference type="RefSeq" id="WP_146786625.1">
    <property type="nucleotide sequence ID" value="NZ_VOLT01000004.1"/>
</dbReference>
<evidence type="ECO:0000256" key="3">
    <source>
        <dbReference type="ARBA" id="ARBA00022989"/>
    </source>
</evidence>
<evidence type="ECO:0000313" key="12">
    <source>
        <dbReference type="Proteomes" id="UP000321822"/>
    </source>
</evidence>
<dbReference type="GO" id="GO:0016020">
    <property type="term" value="C:membrane"/>
    <property type="evidence" value="ECO:0007669"/>
    <property type="project" value="UniProtKB-SubCell"/>
</dbReference>
<comment type="similarity">
    <text evidence="6">Belongs to the methyl-accepting chemotaxis (MCP) protein family.</text>
</comment>
<dbReference type="SMART" id="SM00283">
    <property type="entry name" value="MA"/>
    <property type="match status" value="1"/>
</dbReference>
<dbReference type="OrthoDB" id="8724845at2"/>
<dbReference type="SUPFAM" id="SSF58104">
    <property type="entry name" value="Methyl-accepting chemotaxis protein (MCP) signaling domain"/>
    <property type="match status" value="1"/>
</dbReference>
<dbReference type="CDD" id="cd06225">
    <property type="entry name" value="HAMP"/>
    <property type="match status" value="1"/>
</dbReference>
<gene>
    <name evidence="11" type="ORF">ESZ36_09090</name>
</gene>
<evidence type="ECO:0000256" key="8">
    <source>
        <dbReference type="SAM" id="Phobius"/>
    </source>
</evidence>
<dbReference type="GO" id="GO:0006935">
    <property type="term" value="P:chemotaxis"/>
    <property type="evidence" value="ECO:0007669"/>
    <property type="project" value="InterPro"/>
</dbReference>
<feature type="transmembrane region" description="Helical" evidence="8">
    <location>
        <begin position="7"/>
        <end position="27"/>
    </location>
</feature>
<evidence type="ECO:0000256" key="7">
    <source>
        <dbReference type="PROSITE-ProRule" id="PRU00284"/>
    </source>
</evidence>
<dbReference type="PRINTS" id="PR00260">
    <property type="entry name" value="CHEMTRNSDUCR"/>
</dbReference>
<keyword evidence="4 8" id="KW-0472">Membrane</keyword>
<dbReference type="CDD" id="cd11386">
    <property type="entry name" value="MCP_signal"/>
    <property type="match status" value="1"/>
</dbReference>
<reference evidence="11 12" key="1">
    <citation type="submission" date="2019-07" db="EMBL/GenBank/DDBJ databases">
        <title>Genomes of sea-ice associated Colwellia species.</title>
        <authorList>
            <person name="Bowman J.P."/>
        </authorList>
    </citation>
    <scope>NUCLEOTIDE SEQUENCE [LARGE SCALE GENOMIC DNA]</scope>
    <source>
        <strain evidence="11 12">ACAM 459</strain>
    </source>
</reference>
<evidence type="ECO:0000313" key="11">
    <source>
        <dbReference type="EMBL" id="TWX68628.1"/>
    </source>
</evidence>
<dbReference type="GO" id="GO:0004888">
    <property type="term" value="F:transmembrane signaling receptor activity"/>
    <property type="evidence" value="ECO:0007669"/>
    <property type="project" value="InterPro"/>
</dbReference>
<keyword evidence="12" id="KW-1185">Reference proteome</keyword>
<evidence type="ECO:0000256" key="2">
    <source>
        <dbReference type="ARBA" id="ARBA00022692"/>
    </source>
</evidence>
<name>A0A5C6QJ29_9GAMM</name>
<dbReference type="SMART" id="SM00304">
    <property type="entry name" value="HAMP"/>
    <property type="match status" value="1"/>
</dbReference>
<dbReference type="Gene3D" id="1.10.287.950">
    <property type="entry name" value="Methyl-accepting chemotaxis protein"/>
    <property type="match status" value="1"/>
</dbReference>
<dbReference type="PANTHER" id="PTHR32089:SF119">
    <property type="entry name" value="METHYL-ACCEPTING CHEMOTAXIS PROTEIN CTPL"/>
    <property type="match status" value="1"/>
</dbReference>
<evidence type="ECO:0000256" key="4">
    <source>
        <dbReference type="ARBA" id="ARBA00023136"/>
    </source>
</evidence>
<dbReference type="PANTHER" id="PTHR32089">
    <property type="entry name" value="METHYL-ACCEPTING CHEMOTAXIS PROTEIN MCPB"/>
    <property type="match status" value="1"/>
</dbReference>
<dbReference type="PROSITE" id="PS50885">
    <property type="entry name" value="HAMP"/>
    <property type="match status" value="1"/>
</dbReference>
<evidence type="ECO:0000259" key="10">
    <source>
        <dbReference type="PROSITE" id="PS50885"/>
    </source>
</evidence>
<evidence type="ECO:0000256" key="6">
    <source>
        <dbReference type="ARBA" id="ARBA00029447"/>
    </source>
</evidence>
<dbReference type="PROSITE" id="PS50111">
    <property type="entry name" value="CHEMOTAXIS_TRANSDUC_2"/>
    <property type="match status" value="1"/>
</dbReference>
<proteinExistence type="inferred from homology"/>
<dbReference type="InterPro" id="IPR032255">
    <property type="entry name" value="HBM"/>
</dbReference>
<feature type="domain" description="Methyl-accepting transducer" evidence="9">
    <location>
        <begin position="347"/>
        <end position="583"/>
    </location>
</feature>